<evidence type="ECO:0008006" key="3">
    <source>
        <dbReference type="Google" id="ProtNLM"/>
    </source>
</evidence>
<organism evidence="2">
    <name type="scientific">Sporisorium scitamineum</name>
    <dbReference type="NCBI Taxonomy" id="49012"/>
    <lineage>
        <taxon>Eukaryota</taxon>
        <taxon>Fungi</taxon>
        <taxon>Dikarya</taxon>
        <taxon>Basidiomycota</taxon>
        <taxon>Ustilaginomycotina</taxon>
        <taxon>Ustilaginomycetes</taxon>
        <taxon>Ustilaginales</taxon>
        <taxon>Ustilaginaceae</taxon>
        <taxon>Sporisorium</taxon>
    </lineage>
</organism>
<sequence>MSPTLFQLLALIALFGFGTSTILTSHSKENAFGLLENDAAYHDLCDQGRHVSLKTPGPRACFETKFHIADNLSNPSPSVLKGYIDASGKRFMLSPDAKVTLRDMEIHVKRTGRKPVMKKDQDCVDVLVYKLPVRAIQVRETWCPQQFLPIIL</sequence>
<feature type="signal peptide" evidence="1">
    <location>
        <begin position="1"/>
        <end position="20"/>
    </location>
</feature>
<protein>
    <recommendedName>
        <fullName evidence="3">Mig1 protein</fullName>
    </recommendedName>
</protein>
<dbReference type="AlphaFoldDB" id="A0A140KNB1"/>
<dbReference type="OrthoDB" id="2553433at2759"/>
<reference evidence="2" key="1">
    <citation type="submission" date="2014-06" db="EMBL/GenBank/DDBJ databases">
        <authorList>
            <person name="Ju J."/>
            <person name="Zhang J."/>
        </authorList>
    </citation>
    <scope>NUCLEOTIDE SEQUENCE</scope>
    <source>
        <strain evidence="2">SscI8</strain>
    </source>
</reference>
<evidence type="ECO:0000313" key="2">
    <source>
        <dbReference type="EMBL" id="CDR87976.1"/>
    </source>
</evidence>
<evidence type="ECO:0000256" key="1">
    <source>
        <dbReference type="SAM" id="SignalP"/>
    </source>
</evidence>
<gene>
    <name evidence="2" type="ORF">SPSC_03602</name>
</gene>
<keyword evidence="1" id="KW-0732">Signal</keyword>
<name>A0A140KNB1_9BASI</name>
<proteinExistence type="predicted"/>
<feature type="chain" id="PRO_5007303145" description="Mig1 protein" evidence="1">
    <location>
        <begin position="21"/>
        <end position="152"/>
    </location>
</feature>
<accession>A0A140KNB1</accession>
<dbReference type="EMBL" id="LK056669">
    <property type="protein sequence ID" value="CDR87976.1"/>
    <property type="molecule type" value="Genomic_DNA"/>
</dbReference>